<dbReference type="EMBL" id="CM023485">
    <property type="protein sequence ID" value="KAH6930463.1"/>
    <property type="molecule type" value="Genomic_DNA"/>
</dbReference>
<comment type="caution">
    <text evidence="1">The sequence shown here is derived from an EMBL/GenBank/DDBJ whole genome shotgun (WGS) entry which is preliminary data.</text>
</comment>
<accession>A0ACB7S6F7</accession>
<evidence type="ECO:0000313" key="2">
    <source>
        <dbReference type="Proteomes" id="UP000821845"/>
    </source>
</evidence>
<gene>
    <name evidence="1" type="ORF">HPB50_013984</name>
</gene>
<dbReference type="Proteomes" id="UP000821845">
    <property type="component" value="Chromosome 5"/>
</dbReference>
<keyword evidence="2" id="KW-1185">Reference proteome</keyword>
<protein>
    <submittedName>
        <fullName evidence="1">Uncharacterized protein</fullName>
    </submittedName>
</protein>
<name>A0ACB7S6F7_HYAAI</name>
<proteinExistence type="predicted"/>
<organism evidence="1 2">
    <name type="scientific">Hyalomma asiaticum</name>
    <name type="common">Tick</name>
    <dbReference type="NCBI Taxonomy" id="266040"/>
    <lineage>
        <taxon>Eukaryota</taxon>
        <taxon>Metazoa</taxon>
        <taxon>Ecdysozoa</taxon>
        <taxon>Arthropoda</taxon>
        <taxon>Chelicerata</taxon>
        <taxon>Arachnida</taxon>
        <taxon>Acari</taxon>
        <taxon>Parasitiformes</taxon>
        <taxon>Ixodida</taxon>
        <taxon>Ixodoidea</taxon>
        <taxon>Ixodidae</taxon>
        <taxon>Hyalomminae</taxon>
        <taxon>Hyalomma</taxon>
    </lineage>
</organism>
<evidence type="ECO:0000313" key="1">
    <source>
        <dbReference type="EMBL" id="KAH6930463.1"/>
    </source>
</evidence>
<sequence length="165" mass="16922">MTSSLRSAGWPVAVTVKVVGSTLLAVPSKRPIQRPRNIRDGPAAERGTGCPPLHSSRQRGDEPARAVSSEPASAGGGVFQAGALARDVRRSSAATVALAVLSSLLSPSGHAGGCGVLVAHPISDPPTLSPRTRSVLPSELARAERAAVLSAREPHAAVRKRAPRV</sequence>
<reference evidence="1" key="1">
    <citation type="submission" date="2020-05" db="EMBL/GenBank/DDBJ databases">
        <title>Large-scale comparative analyses of tick genomes elucidate their genetic diversity and vector capacities.</title>
        <authorList>
            <person name="Jia N."/>
            <person name="Wang J."/>
            <person name="Shi W."/>
            <person name="Du L."/>
            <person name="Sun Y."/>
            <person name="Zhan W."/>
            <person name="Jiang J."/>
            <person name="Wang Q."/>
            <person name="Zhang B."/>
            <person name="Ji P."/>
            <person name="Sakyi L.B."/>
            <person name="Cui X."/>
            <person name="Yuan T."/>
            <person name="Jiang B."/>
            <person name="Yang W."/>
            <person name="Lam T.T.-Y."/>
            <person name="Chang Q."/>
            <person name="Ding S."/>
            <person name="Wang X."/>
            <person name="Zhu J."/>
            <person name="Ruan X."/>
            <person name="Zhao L."/>
            <person name="Wei J."/>
            <person name="Que T."/>
            <person name="Du C."/>
            <person name="Cheng J."/>
            <person name="Dai P."/>
            <person name="Han X."/>
            <person name="Huang E."/>
            <person name="Gao Y."/>
            <person name="Liu J."/>
            <person name="Shao H."/>
            <person name="Ye R."/>
            <person name="Li L."/>
            <person name="Wei W."/>
            <person name="Wang X."/>
            <person name="Wang C."/>
            <person name="Yang T."/>
            <person name="Huo Q."/>
            <person name="Li W."/>
            <person name="Guo W."/>
            <person name="Chen H."/>
            <person name="Zhou L."/>
            <person name="Ni X."/>
            <person name="Tian J."/>
            <person name="Zhou Y."/>
            <person name="Sheng Y."/>
            <person name="Liu T."/>
            <person name="Pan Y."/>
            <person name="Xia L."/>
            <person name="Li J."/>
            <person name="Zhao F."/>
            <person name="Cao W."/>
        </authorList>
    </citation>
    <scope>NUCLEOTIDE SEQUENCE</scope>
    <source>
        <strain evidence="1">Hyas-2018</strain>
    </source>
</reference>